<dbReference type="AlphaFoldDB" id="A0A645JN00"/>
<reference evidence="1" key="1">
    <citation type="submission" date="2019-08" db="EMBL/GenBank/DDBJ databases">
        <authorList>
            <person name="Kucharzyk K."/>
            <person name="Murdoch R.W."/>
            <person name="Higgins S."/>
            <person name="Loffler F."/>
        </authorList>
    </citation>
    <scope>NUCLEOTIDE SEQUENCE</scope>
</reference>
<protein>
    <submittedName>
        <fullName evidence="1">Uncharacterized protein</fullName>
    </submittedName>
</protein>
<evidence type="ECO:0000313" key="1">
    <source>
        <dbReference type="EMBL" id="MPN65035.1"/>
    </source>
</evidence>
<sequence>MLSPASGFREQAVRFFLFFGELSVFRSTRLSQIKCAGRFFRNLFRLAHVGRVAEDGVFFPVKDVFHHL</sequence>
<proteinExistence type="predicted"/>
<organism evidence="1">
    <name type="scientific">bioreactor metagenome</name>
    <dbReference type="NCBI Taxonomy" id="1076179"/>
    <lineage>
        <taxon>unclassified sequences</taxon>
        <taxon>metagenomes</taxon>
        <taxon>ecological metagenomes</taxon>
    </lineage>
</organism>
<name>A0A645JN00_9ZZZZ</name>
<comment type="caution">
    <text evidence="1">The sequence shown here is derived from an EMBL/GenBank/DDBJ whole genome shotgun (WGS) entry which is preliminary data.</text>
</comment>
<accession>A0A645JN00</accession>
<gene>
    <name evidence="1" type="ORF">SDC9_212814</name>
</gene>
<dbReference type="EMBL" id="VSSQ01146795">
    <property type="protein sequence ID" value="MPN65035.1"/>
    <property type="molecule type" value="Genomic_DNA"/>
</dbReference>